<reference evidence="1 2" key="1">
    <citation type="submission" date="2019-10" db="EMBL/GenBank/DDBJ databases">
        <title>Nonomuraea sp. nov., isolated from Phyllanthus amarus.</title>
        <authorList>
            <person name="Klykleung N."/>
            <person name="Tanasupawat S."/>
        </authorList>
    </citation>
    <scope>NUCLEOTIDE SEQUENCE [LARGE SCALE GENOMIC DNA]</scope>
    <source>
        <strain evidence="1 2">PA1-10</strain>
    </source>
</reference>
<dbReference type="AlphaFoldDB" id="A0A5C4W001"/>
<dbReference type="InterPro" id="IPR011990">
    <property type="entry name" value="TPR-like_helical_dom_sf"/>
</dbReference>
<evidence type="ECO:0000313" key="2">
    <source>
        <dbReference type="Proteomes" id="UP000312512"/>
    </source>
</evidence>
<protein>
    <submittedName>
        <fullName evidence="1">Tetratricopeptide repeat protein</fullName>
    </submittedName>
</protein>
<dbReference type="Proteomes" id="UP000312512">
    <property type="component" value="Unassembled WGS sequence"/>
</dbReference>
<dbReference type="Gene3D" id="1.25.40.10">
    <property type="entry name" value="Tetratricopeptide repeat domain"/>
    <property type="match status" value="1"/>
</dbReference>
<dbReference type="Pfam" id="PF14559">
    <property type="entry name" value="TPR_19"/>
    <property type="match status" value="1"/>
</dbReference>
<organism evidence="1 2">
    <name type="scientific">Nonomuraea phyllanthi</name>
    <dbReference type="NCBI Taxonomy" id="2219224"/>
    <lineage>
        <taxon>Bacteria</taxon>
        <taxon>Bacillati</taxon>
        <taxon>Actinomycetota</taxon>
        <taxon>Actinomycetes</taxon>
        <taxon>Streptosporangiales</taxon>
        <taxon>Streptosporangiaceae</taxon>
        <taxon>Nonomuraea</taxon>
    </lineage>
</organism>
<evidence type="ECO:0000313" key="1">
    <source>
        <dbReference type="EMBL" id="KAB8190976.1"/>
    </source>
</evidence>
<dbReference type="EMBL" id="VDLX02000014">
    <property type="protein sequence ID" value="KAB8190976.1"/>
    <property type="molecule type" value="Genomic_DNA"/>
</dbReference>
<dbReference type="RefSeq" id="WP_139634385.1">
    <property type="nucleotide sequence ID" value="NZ_VDLX02000014.1"/>
</dbReference>
<gene>
    <name evidence="1" type="ORF">FH608_033595</name>
</gene>
<comment type="caution">
    <text evidence="1">The sequence shown here is derived from an EMBL/GenBank/DDBJ whole genome shotgun (WGS) entry which is preliminary data.</text>
</comment>
<dbReference type="OrthoDB" id="9799122at2"/>
<dbReference type="SUPFAM" id="SSF48452">
    <property type="entry name" value="TPR-like"/>
    <property type="match status" value="1"/>
</dbReference>
<name>A0A5C4W001_9ACTN</name>
<sequence length="111" mass="12296">MPIETLTGRGLAEEYARGRLFFESEDYIGAARILAGVVAAAPDNLAARLLLARAYYHSAQLLRAESELRLVLERDPAEGYACLLLGRTLQRQNRHKDAEPYLRLHAAMTGG</sequence>
<accession>A0A5C4W001</accession>
<proteinExistence type="predicted"/>
<keyword evidence="2" id="KW-1185">Reference proteome</keyword>